<evidence type="ECO:0000313" key="2">
    <source>
        <dbReference type="EMBL" id="VBA33135.1"/>
    </source>
</evidence>
<proteinExistence type="predicted"/>
<dbReference type="SMART" id="SM00530">
    <property type="entry name" value="HTH_XRE"/>
    <property type="match status" value="1"/>
</dbReference>
<dbReference type="PROSITE" id="PS50943">
    <property type="entry name" value="HTH_CROC1"/>
    <property type="match status" value="1"/>
</dbReference>
<name>A0ABY6RSU4_9MYCO</name>
<keyword evidence="3" id="KW-1185">Reference proteome</keyword>
<dbReference type="Proteomes" id="UP000271464">
    <property type="component" value="Unassembled WGS sequence"/>
</dbReference>
<dbReference type="RefSeq" id="WP_183155401.1">
    <property type="nucleotide sequence ID" value="NZ_UPHM01000169.1"/>
</dbReference>
<dbReference type="InterPro" id="IPR001387">
    <property type="entry name" value="Cro/C1-type_HTH"/>
</dbReference>
<dbReference type="CDD" id="cd00093">
    <property type="entry name" value="HTH_XRE"/>
    <property type="match status" value="1"/>
</dbReference>
<dbReference type="Gene3D" id="1.10.260.40">
    <property type="entry name" value="lambda repressor-like DNA-binding domains"/>
    <property type="match status" value="1"/>
</dbReference>
<dbReference type="SUPFAM" id="SSF47413">
    <property type="entry name" value="lambda repressor-like DNA-binding domains"/>
    <property type="match status" value="1"/>
</dbReference>
<evidence type="ECO:0000259" key="1">
    <source>
        <dbReference type="PROSITE" id="PS50943"/>
    </source>
</evidence>
<comment type="caution">
    <text evidence="2">The sequence shown here is derived from an EMBL/GenBank/DDBJ whole genome shotgun (WGS) entry which is preliminary data.</text>
</comment>
<dbReference type="Pfam" id="PF01381">
    <property type="entry name" value="HTH_3"/>
    <property type="match status" value="1"/>
</dbReference>
<dbReference type="InterPro" id="IPR010982">
    <property type="entry name" value="Lambda_DNA-bd_dom_sf"/>
</dbReference>
<reference evidence="2 3" key="1">
    <citation type="submission" date="2018-09" db="EMBL/GenBank/DDBJ databases">
        <authorList>
            <person name="Tagini F."/>
        </authorList>
    </citation>
    <scope>NUCLEOTIDE SEQUENCE [LARGE SCALE GENOMIC DNA]</scope>
    <source>
        <strain evidence="2 3">MK4</strain>
    </source>
</reference>
<accession>A0ABY6RSU4</accession>
<dbReference type="EMBL" id="UPHM01000169">
    <property type="protein sequence ID" value="VBA33135.1"/>
    <property type="molecule type" value="Genomic_DNA"/>
</dbReference>
<organism evidence="2 3">
    <name type="scientific">Mycobacterium persicum</name>
    <dbReference type="NCBI Taxonomy" id="1487726"/>
    <lineage>
        <taxon>Bacteria</taxon>
        <taxon>Bacillati</taxon>
        <taxon>Actinomycetota</taxon>
        <taxon>Actinomycetes</taxon>
        <taxon>Mycobacteriales</taxon>
        <taxon>Mycobacteriaceae</taxon>
        <taxon>Mycobacterium</taxon>
    </lineage>
</organism>
<feature type="domain" description="HTH cro/C1-type" evidence="1">
    <location>
        <begin position="19"/>
        <end position="73"/>
    </location>
</feature>
<sequence length="170" mass="18474">MTTAYESGTEPPILVQHRLRIAREFAGLEQEELADLIGVSRNTVGNAEKGRVKPRKITLNAWALVCGVPVSWLECGRVKAGGPTDPTTSVGPLEVVEIPPTGRVVVFGSDGEIDEESTKALAPLADSKPLTLRLTAECSARLSYRGPRRHLRAVRDYSNPPAKRHLKKVS</sequence>
<evidence type="ECO:0000313" key="3">
    <source>
        <dbReference type="Proteomes" id="UP000271464"/>
    </source>
</evidence>
<gene>
    <name evidence="2" type="ORF">LAUMK4_05891</name>
</gene>
<protein>
    <recommendedName>
        <fullName evidence="1">HTH cro/C1-type domain-containing protein</fullName>
    </recommendedName>
</protein>